<proteinExistence type="predicted"/>
<protein>
    <submittedName>
        <fullName evidence="2">Uncharacterized protein</fullName>
    </submittedName>
</protein>
<gene>
    <name evidence="2" type="ORF">DSM100238_1857</name>
</gene>
<reference evidence="2 3" key="1">
    <citation type="submission" date="2019-09" db="EMBL/GenBank/DDBJ databases">
        <title>Characterization of the phylogenetic diversity of two novel species belonging to the genus Bifidobacterium: Bifidobacterium cebidarum sp. nov. and Bifidobacterium leontopitheci sp. nov.</title>
        <authorList>
            <person name="Lugli G.A."/>
            <person name="Duranti S."/>
            <person name="Milani C."/>
            <person name="Turroni F."/>
            <person name="Ventura M."/>
        </authorList>
    </citation>
    <scope>NUCLEOTIDE SEQUENCE [LARGE SCALE GENOMIC DNA]</scope>
    <source>
        <strain evidence="2 3">DSM 100238</strain>
    </source>
</reference>
<evidence type="ECO:0000256" key="1">
    <source>
        <dbReference type="SAM" id="MobiDB-lite"/>
    </source>
</evidence>
<sequence length="155" mass="17513">MNDPELDAIDAFLHERAQVTNRNYEACKLMHSLAYDFGWLIVPKFAEECGVSEDAVRQYFGGEPASEPEGADDHDDGDETEAAAQDAAQILSQQIDLLERDSNNILDSADHDFHTAWSNDEYGMVCQLNALNRQLNILTRMLAIHTRNTLKERED</sequence>
<accession>A0A6A2VG00</accession>
<evidence type="ECO:0000313" key="3">
    <source>
        <dbReference type="Proteomes" id="UP000440041"/>
    </source>
</evidence>
<organism evidence="2 3">
    <name type="scientific">Bifidobacterium apri</name>
    <dbReference type="NCBI Taxonomy" id="1769423"/>
    <lineage>
        <taxon>Bacteria</taxon>
        <taxon>Bacillati</taxon>
        <taxon>Actinomycetota</taxon>
        <taxon>Actinomycetes</taxon>
        <taxon>Bifidobacteriales</taxon>
        <taxon>Bifidobacteriaceae</taxon>
        <taxon>Bifidobacterium</taxon>
    </lineage>
</organism>
<dbReference type="EMBL" id="WBSO01000034">
    <property type="protein sequence ID" value="KAB8290644.1"/>
    <property type="molecule type" value="Genomic_DNA"/>
</dbReference>
<name>A0A6A2VG00_9BIFI</name>
<dbReference type="RefSeq" id="WP_152356356.1">
    <property type="nucleotide sequence ID" value="NZ_JBHLXF010000001.1"/>
</dbReference>
<evidence type="ECO:0000313" key="2">
    <source>
        <dbReference type="EMBL" id="KAB8290644.1"/>
    </source>
</evidence>
<feature type="compositionally biased region" description="Acidic residues" evidence="1">
    <location>
        <begin position="69"/>
        <end position="81"/>
    </location>
</feature>
<keyword evidence="3" id="KW-1185">Reference proteome</keyword>
<dbReference type="Proteomes" id="UP000440041">
    <property type="component" value="Unassembled WGS sequence"/>
</dbReference>
<feature type="region of interest" description="Disordered" evidence="1">
    <location>
        <begin position="60"/>
        <end position="83"/>
    </location>
</feature>
<dbReference type="AlphaFoldDB" id="A0A6A2VG00"/>
<comment type="caution">
    <text evidence="2">The sequence shown here is derived from an EMBL/GenBank/DDBJ whole genome shotgun (WGS) entry which is preliminary data.</text>
</comment>